<dbReference type="GeneID" id="72183812"/>
<sequence length="55" mass="6266">MAQELDHDCPQCGTERTFYRTASTNLHLGEKTKWGCPECDFRFVRIDGDIDSAEA</sequence>
<dbReference type="EMBL" id="CP096659">
    <property type="protein sequence ID" value="UPV74740.1"/>
    <property type="molecule type" value="Genomic_DNA"/>
</dbReference>
<dbReference type="AlphaFoldDB" id="A0A8U0HUP5"/>
<dbReference type="Pfam" id="PF25208">
    <property type="entry name" value="DUF7838"/>
    <property type="match status" value="1"/>
</dbReference>
<evidence type="ECO:0000313" key="2">
    <source>
        <dbReference type="EMBL" id="UPV74740.1"/>
    </source>
</evidence>
<name>A0A8U0HUP5_9EURY</name>
<dbReference type="KEGG" id="halx:M0R89_01395"/>
<keyword evidence="3" id="KW-1185">Reference proteome</keyword>
<accession>A0A8U0HUP5</accession>
<evidence type="ECO:0000313" key="3">
    <source>
        <dbReference type="Proteomes" id="UP000830729"/>
    </source>
</evidence>
<evidence type="ECO:0000259" key="1">
    <source>
        <dbReference type="Pfam" id="PF25208"/>
    </source>
</evidence>
<organism evidence="2 3">
    <name type="scientific">Halorussus limi</name>
    <dbReference type="NCBI Taxonomy" id="2938695"/>
    <lineage>
        <taxon>Archaea</taxon>
        <taxon>Methanobacteriati</taxon>
        <taxon>Methanobacteriota</taxon>
        <taxon>Stenosarchaea group</taxon>
        <taxon>Halobacteria</taxon>
        <taxon>Halobacteriales</taxon>
        <taxon>Haladaptataceae</taxon>
        <taxon>Halorussus</taxon>
    </lineage>
</organism>
<proteinExistence type="predicted"/>
<dbReference type="Proteomes" id="UP000830729">
    <property type="component" value="Chromosome"/>
</dbReference>
<dbReference type="RefSeq" id="WP_248650783.1">
    <property type="nucleotide sequence ID" value="NZ_CP096659.1"/>
</dbReference>
<gene>
    <name evidence="2" type="ORF">M0R89_01395</name>
</gene>
<feature type="domain" description="DUF7838" evidence="1">
    <location>
        <begin position="1"/>
        <end position="55"/>
    </location>
</feature>
<protein>
    <recommendedName>
        <fullName evidence="1">DUF7838 domain-containing protein</fullName>
    </recommendedName>
</protein>
<reference evidence="2 3" key="1">
    <citation type="submission" date="2022-04" db="EMBL/GenBank/DDBJ databases">
        <title>Diverse halophilic archaea isolated from saline environments.</title>
        <authorList>
            <person name="Cui H.-L."/>
        </authorList>
    </citation>
    <scope>NUCLEOTIDE SEQUENCE [LARGE SCALE GENOMIC DNA]</scope>
    <source>
        <strain evidence="2 3">XZYJT49</strain>
    </source>
</reference>
<dbReference type="InterPro" id="IPR057160">
    <property type="entry name" value="DUF7838"/>
</dbReference>